<evidence type="ECO:0008006" key="3">
    <source>
        <dbReference type="Google" id="ProtNLM"/>
    </source>
</evidence>
<protein>
    <recommendedName>
        <fullName evidence="3">DUF3768 domain-containing protein</fullName>
    </recommendedName>
</protein>
<dbReference type="EMBL" id="CP000838">
    <property type="protein sequence ID" value="ABW31460.1"/>
    <property type="molecule type" value="Genomic_DNA"/>
</dbReference>
<organism evidence="1 2">
    <name type="scientific">Acaryochloris marina (strain MBIC 11017)</name>
    <dbReference type="NCBI Taxonomy" id="329726"/>
    <lineage>
        <taxon>Bacteria</taxon>
        <taxon>Bacillati</taxon>
        <taxon>Cyanobacteriota</taxon>
        <taxon>Cyanophyceae</taxon>
        <taxon>Acaryochloridales</taxon>
        <taxon>Acaryochloridaceae</taxon>
        <taxon>Acaryochloris</taxon>
    </lineage>
</organism>
<dbReference type="KEGG" id="amr:AM1_A0342"/>
<name>A8ZKZ2_ACAM1</name>
<dbReference type="AlphaFoldDB" id="A8ZKZ2"/>
<evidence type="ECO:0000313" key="2">
    <source>
        <dbReference type="Proteomes" id="UP000000268"/>
    </source>
</evidence>
<geneLocation type="plasmid" evidence="1 2">
    <name>pREB1</name>
</geneLocation>
<proteinExistence type="predicted"/>
<keyword evidence="2" id="KW-1185">Reference proteome</keyword>
<gene>
    <name evidence="1" type="ordered locus">AM1_A0342</name>
</gene>
<dbReference type="HOGENOM" id="CLU_125485_0_0_3"/>
<dbReference type="RefSeq" id="WP_012166834.1">
    <property type="nucleotide sequence ID" value="NC_009926.1"/>
</dbReference>
<dbReference type="OrthoDB" id="572766at2"/>
<dbReference type="Proteomes" id="UP000000268">
    <property type="component" value="Plasmid pREB1"/>
</dbReference>
<keyword evidence="1" id="KW-0614">Plasmid</keyword>
<dbReference type="InterPro" id="IPR022243">
    <property type="entry name" value="DUF3768"/>
</dbReference>
<dbReference type="Pfam" id="PF12599">
    <property type="entry name" value="DUF3768"/>
    <property type="match status" value="1"/>
</dbReference>
<accession>A8ZKZ2</accession>
<sequence length="114" mass="13493">MTTTEATQAPTIAQLNDRFRQGDHTLGQVFTTQLVQGLSSQEQQELFRLVRTFDDFNEDNDPWKEHDYGRIEFQDEQYLWKIDYYDKNLKYGSEDSSDPKVTTRVLTIMHSSEY</sequence>
<reference evidence="1 2" key="1">
    <citation type="journal article" date="2008" name="Proc. Natl. Acad. Sci. U.S.A.">
        <title>Niche adaptation and genome expansion in the chlorophyll d-producing cyanobacterium Acaryochloris marina.</title>
        <authorList>
            <person name="Swingley W.D."/>
            <person name="Chen M."/>
            <person name="Cheung P.C."/>
            <person name="Conrad A.L."/>
            <person name="Dejesa L.C."/>
            <person name="Hao J."/>
            <person name="Honchak B.M."/>
            <person name="Karbach L.E."/>
            <person name="Kurdoglu A."/>
            <person name="Lahiri S."/>
            <person name="Mastrian S.D."/>
            <person name="Miyashita H."/>
            <person name="Page L."/>
            <person name="Ramakrishna P."/>
            <person name="Satoh S."/>
            <person name="Sattley W.M."/>
            <person name="Shimada Y."/>
            <person name="Taylor H.L."/>
            <person name="Tomo T."/>
            <person name="Tsuchiya T."/>
            <person name="Wang Z.T."/>
            <person name="Raymond J."/>
            <person name="Mimuro M."/>
            <person name="Blankenship R.E."/>
            <person name="Touchman J.W."/>
        </authorList>
    </citation>
    <scope>NUCLEOTIDE SEQUENCE [LARGE SCALE GENOMIC DNA]</scope>
    <source>
        <strain evidence="2">MBIC 11017</strain>
        <plasmid evidence="2">Plasmid pREB1</plasmid>
    </source>
</reference>
<evidence type="ECO:0000313" key="1">
    <source>
        <dbReference type="EMBL" id="ABW31460.1"/>
    </source>
</evidence>